<protein>
    <submittedName>
        <fullName evidence="4">Alveolar macrophage chemotactic factor-like</fullName>
    </submittedName>
</protein>
<keyword evidence="5" id="KW-1185">Reference proteome</keyword>
<dbReference type="InterPro" id="IPR001811">
    <property type="entry name" value="Chemokine_IL8-like_dom"/>
</dbReference>
<evidence type="ECO:0000259" key="3">
    <source>
        <dbReference type="SMART" id="SM00199"/>
    </source>
</evidence>
<dbReference type="STRING" id="28743.ENSCVAP00000027707"/>
<dbReference type="GeneTree" id="ENSGT01030000234847"/>
<dbReference type="AlphaFoldDB" id="A0A3Q2E6A2"/>
<feature type="chain" id="PRO_5018727743" evidence="2">
    <location>
        <begin position="24"/>
        <end position="118"/>
    </location>
</feature>
<dbReference type="Ensembl" id="ENSCVAT00000019009.1">
    <property type="protein sequence ID" value="ENSCVAP00000027707.1"/>
    <property type="gene ID" value="ENSCVAG00000000851.1"/>
</dbReference>
<dbReference type="PRINTS" id="PR00437">
    <property type="entry name" value="SMALLCYTKCXC"/>
</dbReference>
<sequence>MNSAIQFIVLLACISICIKNCHCVKTVEAVRPKLIAHVREHKPRPYCSKHEVIVILKDKSKLCLDPDSEFTKRVLETKNKRNNFCNQHHYNMLYSLQIACKVGAAVQVLPVCTNSIEL</sequence>
<dbReference type="Proteomes" id="UP000265020">
    <property type="component" value="Unassembled WGS sequence"/>
</dbReference>
<dbReference type="PRINTS" id="PR00436">
    <property type="entry name" value="INTERLEUKIN8"/>
</dbReference>
<reference evidence="4" key="2">
    <citation type="submission" date="2025-09" db="UniProtKB">
        <authorList>
            <consortium name="Ensembl"/>
        </authorList>
    </citation>
    <scope>IDENTIFICATION</scope>
</reference>
<dbReference type="GO" id="GO:0006955">
    <property type="term" value="P:immune response"/>
    <property type="evidence" value="ECO:0007669"/>
    <property type="project" value="InterPro"/>
</dbReference>
<dbReference type="SMART" id="SM00199">
    <property type="entry name" value="SCY"/>
    <property type="match status" value="1"/>
</dbReference>
<name>A0A3Q2E6A2_CYPVA</name>
<dbReference type="GO" id="GO:0005615">
    <property type="term" value="C:extracellular space"/>
    <property type="evidence" value="ECO:0007669"/>
    <property type="project" value="UniProtKB-KW"/>
</dbReference>
<dbReference type="OMA" id="ACISICI"/>
<dbReference type="Pfam" id="PF00048">
    <property type="entry name" value="IL8"/>
    <property type="match status" value="1"/>
</dbReference>
<evidence type="ECO:0000313" key="4">
    <source>
        <dbReference type="Ensembl" id="ENSCVAP00000027707.1"/>
    </source>
</evidence>
<dbReference type="InterPro" id="IPR036048">
    <property type="entry name" value="Interleukin_8-like_sf"/>
</dbReference>
<dbReference type="GO" id="GO:0008009">
    <property type="term" value="F:chemokine activity"/>
    <property type="evidence" value="ECO:0007669"/>
    <property type="project" value="InterPro"/>
</dbReference>
<keyword evidence="2" id="KW-0732">Signal</keyword>
<proteinExistence type="predicted"/>
<evidence type="ECO:0000256" key="2">
    <source>
        <dbReference type="SAM" id="SignalP"/>
    </source>
</evidence>
<evidence type="ECO:0000313" key="5">
    <source>
        <dbReference type="Proteomes" id="UP000265020"/>
    </source>
</evidence>
<dbReference type="SUPFAM" id="SSF54117">
    <property type="entry name" value="Interleukin 8-like chemokines"/>
    <property type="match status" value="1"/>
</dbReference>
<dbReference type="InterPro" id="IPR001089">
    <property type="entry name" value="Chemokine_CXC"/>
</dbReference>
<accession>A0A3Q2E6A2</accession>
<feature type="signal peptide" evidence="2">
    <location>
        <begin position="1"/>
        <end position="23"/>
    </location>
</feature>
<reference evidence="4" key="1">
    <citation type="submission" date="2025-08" db="UniProtKB">
        <authorList>
            <consortium name="Ensembl"/>
        </authorList>
    </citation>
    <scope>IDENTIFICATION</scope>
</reference>
<evidence type="ECO:0000256" key="1">
    <source>
        <dbReference type="ARBA" id="ARBA00022514"/>
    </source>
</evidence>
<keyword evidence="1" id="KW-0202">Cytokine</keyword>
<feature type="domain" description="Chemokine interleukin-8-like" evidence="3">
    <location>
        <begin position="18"/>
        <end position="78"/>
    </location>
</feature>
<organism evidence="4 5">
    <name type="scientific">Cyprinodon variegatus</name>
    <name type="common">Sheepshead minnow</name>
    <dbReference type="NCBI Taxonomy" id="28743"/>
    <lineage>
        <taxon>Eukaryota</taxon>
        <taxon>Metazoa</taxon>
        <taxon>Chordata</taxon>
        <taxon>Craniata</taxon>
        <taxon>Vertebrata</taxon>
        <taxon>Euteleostomi</taxon>
        <taxon>Actinopterygii</taxon>
        <taxon>Neopterygii</taxon>
        <taxon>Teleostei</taxon>
        <taxon>Neoteleostei</taxon>
        <taxon>Acanthomorphata</taxon>
        <taxon>Ovalentaria</taxon>
        <taxon>Atherinomorphae</taxon>
        <taxon>Cyprinodontiformes</taxon>
        <taxon>Cyprinodontidae</taxon>
        <taxon>Cyprinodon</taxon>
    </lineage>
</organism>
<dbReference type="Gene3D" id="2.40.50.40">
    <property type="match status" value="1"/>
</dbReference>